<keyword evidence="3" id="KW-1185">Reference proteome</keyword>
<dbReference type="EMBL" id="CAKXAJ010025589">
    <property type="protein sequence ID" value="CAH2241715.1"/>
    <property type="molecule type" value="Genomic_DNA"/>
</dbReference>
<comment type="caution">
    <text evidence="2">The sequence shown here is derived from an EMBL/GenBank/DDBJ whole genome shotgun (WGS) entry which is preliminary data.</text>
</comment>
<evidence type="ECO:0000313" key="3">
    <source>
        <dbReference type="Proteomes" id="UP000838756"/>
    </source>
</evidence>
<reference evidence="2" key="1">
    <citation type="submission" date="2022-03" db="EMBL/GenBank/DDBJ databases">
        <authorList>
            <person name="Lindestad O."/>
        </authorList>
    </citation>
    <scope>NUCLEOTIDE SEQUENCE</scope>
</reference>
<dbReference type="OrthoDB" id="6931401at2759"/>
<evidence type="ECO:0000256" key="1">
    <source>
        <dbReference type="SAM" id="MobiDB-lite"/>
    </source>
</evidence>
<dbReference type="AlphaFoldDB" id="A0A8S4RTG2"/>
<accession>A0A8S4RTG2</accession>
<gene>
    <name evidence="2" type="primary">jg16285</name>
    <name evidence="2" type="ORF">PAEG_LOCUS18129</name>
</gene>
<protein>
    <submittedName>
        <fullName evidence="2">Jg16285 protein</fullName>
    </submittedName>
</protein>
<proteinExistence type="predicted"/>
<organism evidence="2 3">
    <name type="scientific">Pararge aegeria aegeria</name>
    <dbReference type="NCBI Taxonomy" id="348720"/>
    <lineage>
        <taxon>Eukaryota</taxon>
        <taxon>Metazoa</taxon>
        <taxon>Ecdysozoa</taxon>
        <taxon>Arthropoda</taxon>
        <taxon>Hexapoda</taxon>
        <taxon>Insecta</taxon>
        <taxon>Pterygota</taxon>
        <taxon>Neoptera</taxon>
        <taxon>Endopterygota</taxon>
        <taxon>Lepidoptera</taxon>
        <taxon>Glossata</taxon>
        <taxon>Ditrysia</taxon>
        <taxon>Papilionoidea</taxon>
        <taxon>Nymphalidae</taxon>
        <taxon>Satyrinae</taxon>
        <taxon>Satyrini</taxon>
        <taxon>Parargina</taxon>
        <taxon>Pararge</taxon>
    </lineage>
</organism>
<evidence type="ECO:0000313" key="2">
    <source>
        <dbReference type="EMBL" id="CAH2241715.1"/>
    </source>
</evidence>
<dbReference type="Proteomes" id="UP000838756">
    <property type="component" value="Unassembled WGS sequence"/>
</dbReference>
<name>A0A8S4RTG2_9NEOP</name>
<feature type="compositionally biased region" description="Pro residues" evidence="1">
    <location>
        <begin position="69"/>
        <end position="78"/>
    </location>
</feature>
<sequence length="108" mass="12171">MPPPSNLPCGPYCGNGYCASHCYFRNMPLEPSHVQQWKSPPYSEPPSRNPSTSNRPPGPHGPRHRQPSPGFPHPPMQPPQHRSPYPRSSFHRTPANNEDPFPPVHRPL</sequence>
<feature type="region of interest" description="Disordered" evidence="1">
    <location>
        <begin position="33"/>
        <end position="108"/>
    </location>
</feature>